<keyword evidence="7" id="KW-0653">Protein transport</keyword>
<sequence length="97" mass="11509">LQLFISLMTSSDNKLVAVVKYVDMPEEMQNDAVELCYQGMEKFGEECKIATYLKKEFDNRYGKHWHCVVGKSFGSYISHEENKFIFFHLNDYYVILY</sequence>
<keyword evidence="10" id="KW-0505">Motor protein</keyword>
<dbReference type="GO" id="GO:0005634">
    <property type="term" value="C:nucleus"/>
    <property type="evidence" value="ECO:0007669"/>
    <property type="project" value="UniProtKB-SubCell"/>
</dbReference>
<organism evidence="11">
    <name type="scientific">Schistosoma japonicum</name>
    <name type="common">Blood fluke</name>
    <dbReference type="NCBI Taxonomy" id="6182"/>
    <lineage>
        <taxon>Eukaryota</taxon>
        <taxon>Metazoa</taxon>
        <taxon>Spiralia</taxon>
        <taxon>Lophotrochozoa</taxon>
        <taxon>Platyhelminthes</taxon>
        <taxon>Trematoda</taxon>
        <taxon>Digenea</taxon>
        <taxon>Strigeidida</taxon>
        <taxon>Schistosomatoidea</taxon>
        <taxon>Schistosomatidae</taxon>
        <taxon>Schistosoma</taxon>
    </lineage>
</organism>
<reference evidence="11" key="1">
    <citation type="submission" date="2005-01" db="EMBL/GenBank/DDBJ databases">
        <authorList>
            <person name="Han Z."/>
        </authorList>
    </citation>
    <scope>NUCLEOTIDE SEQUENCE</scope>
</reference>
<evidence type="ECO:0000256" key="6">
    <source>
        <dbReference type="ARBA" id="ARBA00022816"/>
    </source>
</evidence>
<evidence type="ECO:0000256" key="5">
    <source>
        <dbReference type="ARBA" id="ARBA00022701"/>
    </source>
</evidence>
<dbReference type="AlphaFoldDB" id="Q5BRH0"/>
<evidence type="ECO:0000256" key="10">
    <source>
        <dbReference type="RuleBase" id="RU365010"/>
    </source>
</evidence>
<evidence type="ECO:0000256" key="4">
    <source>
        <dbReference type="ARBA" id="ARBA00022490"/>
    </source>
</evidence>
<comment type="subcellular location">
    <subcellularLocation>
        <location evidence="2 10">Cytoplasm</location>
        <location evidence="2 10">Cytoskeleton</location>
    </subcellularLocation>
    <subcellularLocation>
        <location evidence="1">Nucleus</location>
    </subcellularLocation>
</comment>
<evidence type="ECO:0000256" key="8">
    <source>
        <dbReference type="ARBA" id="ARBA00023212"/>
    </source>
</evidence>
<dbReference type="GO" id="GO:0051028">
    <property type="term" value="P:mRNA transport"/>
    <property type="evidence" value="ECO:0007669"/>
    <property type="project" value="UniProtKB-KW"/>
</dbReference>
<evidence type="ECO:0000256" key="7">
    <source>
        <dbReference type="ARBA" id="ARBA00022927"/>
    </source>
</evidence>
<dbReference type="GO" id="GO:0005874">
    <property type="term" value="C:microtubule"/>
    <property type="evidence" value="ECO:0007669"/>
    <property type="project" value="UniProtKB-KW"/>
</dbReference>
<evidence type="ECO:0000256" key="1">
    <source>
        <dbReference type="ARBA" id="ARBA00004123"/>
    </source>
</evidence>
<evidence type="ECO:0000313" key="11">
    <source>
        <dbReference type="EMBL" id="AAX30866.2"/>
    </source>
</evidence>
<name>Q5BRH0_SCHJA</name>
<dbReference type="GO" id="GO:0007017">
    <property type="term" value="P:microtubule-based process"/>
    <property type="evidence" value="ECO:0007669"/>
    <property type="project" value="InterPro"/>
</dbReference>
<dbReference type="SMART" id="SM01375">
    <property type="entry name" value="Dynein_light"/>
    <property type="match status" value="1"/>
</dbReference>
<feature type="non-terminal residue" evidence="11">
    <location>
        <position position="1"/>
    </location>
</feature>
<keyword evidence="8 10" id="KW-0206">Cytoskeleton</keyword>
<keyword evidence="3" id="KW-0813">Transport</keyword>
<protein>
    <recommendedName>
        <fullName evidence="10">Dynein light chain</fullName>
    </recommendedName>
</protein>
<evidence type="ECO:0000256" key="2">
    <source>
        <dbReference type="ARBA" id="ARBA00004245"/>
    </source>
</evidence>
<keyword evidence="6" id="KW-0509">mRNA transport</keyword>
<dbReference type="GO" id="GO:0045505">
    <property type="term" value="F:dynein intermediate chain binding"/>
    <property type="evidence" value="ECO:0007669"/>
    <property type="project" value="TreeGrafter"/>
</dbReference>
<dbReference type="GO" id="GO:0015031">
    <property type="term" value="P:protein transport"/>
    <property type="evidence" value="ECO:0007669"/>
    <property type="project" value="UniProtKB-KW"/>
</dbReference>
<proteinExistence type="evidence at transcript level"/>
<dbReference type="Pfam" id="PF01221">
    <property type="entry name" value="Dynein_light"/>
    <property type="match status" value="1"/>
</dbReference>
<accession>Q5BRH0</accession>
<dbReference type="SUPFAM" id="SSF54648">
    <property type="entry name" value="DLC"/>
    <property type="match status" value="1"/>
</dbReference>
<dbReference type="PANTHER" id="PTHR11886:SF35">
    <property type="entry name" value="DYNEIN LIGHT CHAIN"/>
    <property type="match status" value="1"/>
</dbReference>
<dbReference type="GO" id="GO:0005868">
    <property type="term" value="C:cytoplasmic dynein complex"/>
    <property type="evidence" value="ECO:0007669"/>
    <property type="project" value="TreeGrafter"/>
</dbReference>
<dbReference type="FunFam" id="3.30.740.10:FF:000005">
    <property type="entry name" value="Dynein light chain"/>
    <property type="match status" value="1"/>
</dbReference>
<dbReference type="Gene3D" id="3.30.740.10">
    <property type="entry name" value="Protein Inhibitor Of Neuronal Nitric Oxide Synthase"/>
    <property type="match status" value="1"/>
</dbReference>
<feature type="non-terminal residue" evidence="11">
    <location>
        <position position="97"/>
    </location>
</feature>
<dbReference type="PANTHER" id="PTHR11886">
    <property type="entry name" value="DYNEIN LIGHT CHAIN"/>
    <property type="match status" value="1"/>
</dbReference>
<reference evidence="11" key="2">
    <citation type="journal article" date="2006" name="PLoS Pathog.">
        <title>New perspectives on host-parasite interplay by comparative transcriptomic and proteomic analyses of Schistosoma japonicum.</title>
        <authorList>
            <person name="Liu F."/>
            <person name="Lu J."/>
            <person name="Hu W."/>
            <person name="Wang S.Y."/>
            <person name="Cui S.J."/>
            <person name="Chi M."/>
            <person name="Yan Q."/>
            <person name="Wang X.R."/>
            <person name="Song H.D."/>
            <person name="Xu X.N."/>
            <person name="Wang J.J."/>
            <person name="Zhang X.L."/>
            <person name="Zhang X."/>
            <person name="Wang Z.Q."/>
            <person name="Xue C.L."/>
            <person name="Brindley P.J."/>
            <person name="McManus D.P."/>
            <person name="Yang P.Y."/>
            <person name="Feng Z."/>
            <person name="Chen Z."/>
            <person name="Han Z.G."/>
        </authorList>
    </citation>
    <scope>NUCLEOTIDE SEQUENCE</scope>
</reference>
<keyword evidence="9" id="KW-0539">Nucleus</keyword>
<keyword evidence="5 10" id="KW-0493">Microtubule</keyword>
<evidence type="ECO:0000256" key="3">
    <source>
        <dbReference type="ARBA" id="ARBA00022448"/>
    </source>
</evidence>
<keyword evidence="4 10" id="KW-0963">Cytoplasm</keyword>
<dbReference type="InterPro" id="IPR001372">
    <property type="entry name" value="Dynein_light_chain_typ-1/2"/>
</dbReference>
<dbReference type="InterPro" id="IPR037177">
    <property type="entry name" value="DLC_sf"/>
</dbReference>
<keyword evidence="10" id="KW-0243">Dynein</keyword>
<comment type="similarity">
    <text evidence="10">Belongs to the dynein light chain family.</text>
</comment>
<dbReference type="EMBL" id="AY915645">
    <property type="protein sequence ID" value="AAX30866.2"/>
    <property type="molecule type" value="mRNA"/>
</dbReference>
<evidence type="ECO:0000256" key="9">
    <source>
        <dbReference type="ARBA" id="ARBA00023242"/>
    </source>
</evidence>